<dbReference type="GO" id="GO:0005762">
    <property type="term" value="C:mitochondrial large ribosomal subunit"/>
    <property type="evidence" value="ECO:0007669"/>
    <property type="project" value="EnsemblFungi"/>
</dbReference>
<dbReference type="CDD" id="cd00866">
    <property type="entry name" value="PEBP_euk"/>
    <property type="match status" value="1"/>
</dbReference>
<proteinExistence type="inferred from homology"/>
<dbReference type="InterPro" id="IPR035810">
    <property type="entry name" value="PEBP_euk"/>
</dbReference>
<dbReference type="FunFam" id="3.90.280.10:FF:000004">
    <property type="entry name" value="Mitochondrial large ribosomal subunit YmL35"/>
    <property type="match status" value="1"/>
</dbReference>
<sequence length="383" mass="44053">MFRRTISKQIQRSQSTSTKGIWSDFSKRSPSLSIQNERIKQGIFEKIPTSGPATIEEPLVKSGYHSPIAIDETFQEAYKILEQEATNKYSKIEKLQSQLNEIKDPNDKKNKLKVKSLIKQIETLKIETEMKNPEVLYNVEYGSVENIDTTQPIYRKLLKEKWKDYDLMLLMQRLEQLHVIPDTLPTLDPKVDVKVKFSHNVEEEFKNWITPGTVLPAFAVAKPPVIQIQEFDELKSGNGLYTVLLVNPDTPDLPNNSFTTTLHYALTNVSLNNSDNIIDVAKLLNQGDDIILKDYIPLTPEKNLKTQRACLWVFRQDGELSKDLAVERDNFDIRGFVESNKLLPIGAHVWRQQFDRSVNSIREQYGLGKGRVFYKDRSLIPMA</sequence>
<dbReference type="PANTHER" id="PTHR11362:SF82">
    <property type="entry name" value="PHOSPHATIDYLETHANOLAMINE-BINDING PROTEIN 4"/>
    <property type="match status" value="1"/>
</dbReference>
<feature type="compositionally biased region" description="Polar residues" evidence="6">
    <location>
        <begin position="7"/>
        <end position="20"/>
    </location>
</feature>
<evidence type="ECO:0000256" key="4">
    <source>
        <dbReference type="ARBA" id="ARBA00038016"/>
    </source>
</evidence>
<dbReference type="VEuPathDB" id="FungiDB:CTRG_01199"/>
<evidence type="ECO:0000313" key="7">
    <source>
        <dbReference type="EMBL" id="EER34339.1"/>
    </source>
</evidence>
<dbReference type="Proteomes" id="UP000002037">
    <property type="component" value="Unassembled WGS sequence"/>
</dbReference>
<keyword evidence="8" id="KW-1185">Reference proteome</keyword>
<evidence type="ECO:0000256" key="5">
    <source>
        <dbReference type="ARBA" id="ARBA00039444"/>
    </source>
</evidence>
<evidence type="ECO:0000256" key="2">
    <source>
        <dbReference type="ARBA" id="ARBA00023128"/>
    </source>
</evidence>
<evidence type="ECO:0000256" key="1">
    <source>
        <dbReference type="ARBA" id="ARBA00004173"/>
    </source>
</evidence>
<dbReference type="KEGG" id="ctp:CTRG_01199"/>
<dbReference type="Gene3D" id="1.20.58.1180">
    <property type="match status" value="1"/>
</dbReference>
<dbReference type="STRING" id="294747.C5M5R9"/>
<comment type="subcellular location">
    <subcellularLocation>
        <location evidence="1">Mitochondrion</location>
    </subcellularLocation>
</comment>
<dbReference type="Gene3D" id="3.90.280.10">
    <property type="entry name" value="PEBP-like"/>
    <property type="match status" value="1"/>
</dbReference>
<protein>
    <recommendedName>
        <fullName evidence="5">Large ribosomal subunit protein mL38</fullName>
    </recommendedName>
</protein>
<evidence type="ECO:0000313" key="8">
    <source>
        <dbReference type="Proteomes" id="UP000002037"/>
    </source>
</evidence>
<dbReference type="Pfam" id="PF01161">
    <property type="entry name" value="PBP"/>
    <property type="match status" value="1"/>
</dbReference>
<dbReference type="eggNOG" id="KOG3346">
    <property type="taxonomic scope" value="Eukaryota"/>
</dbReference>
<accession>C5M5R9</accession>
<dbReference type="InterPro" id="IPR036610">
    <property type="entry name" value="PEBP-like_sf"/>
</dbReference>
<reference evidence="7 8" key="1">
    <citation type="journal article" date="2009" name="Nature">
        <title>Evolution of pathogenicity and sexual reproduction in eight Candida genomes.</title>
        <authorList>
            <person name="Butler G."/>
            <person name="Rasmussen M.D."/>
            <person name="Lin M.F."/>
            <person name="Santos M.A."/>
            <person name="Sakthikumar S."/>
            <person name="Munro C.A."/>
            <person name="Rheinbay E."/>
            <person name="Grabherr M."/>
            <person name="Forche A."/>
            <person name="Reedy J.L."/>
            <person name="Agrafioti I."/>
            <person name="Arnaud M.B."/>
            <person name="Bates S."/>
            <person name="Brown A.J."/>
            <person name="Brunke S."/>
            <person name="Costanzo M.C."/>
            <person name="Fitzpatrick D.A."/>
            <person name="de Groot P.W."/>
            <person name="Harris D."/>
            <person name="Hoyer L.L."/>
            <person name="Hube B."/>
            <person name="Klis F.M."/>
            <person name="Kodira C."/>
            <person name="Lennard N."/>
            <person name="Logue M.E."/>
            <person name="Martin R."/>
            <person name="Neiman A.M."/>
            <person name="Nikolaou E."/>
            <person name="Quail M.A."/>
            <person name="Quinn J."/>
            <person name="Santos M.C."/>
            <person name="Schmitzberger F.F."/>
            <person name="Sherlock G."/>
            <person name="Shah P."/>
            <person name="Silverstein K.A."/>
            <person name="Skrzypek M.S."/>
            <person name="Soll D."/>
            <person name="Staggs R."/>
            <person name="Stansfield I."/>
            <person name="Stumpf M.P."/>
            <person name="Sudbery P.E."/>
            <person name="Srikantha T."/>
            <person name="Zeng Q."/>
            <person name="Berman J."/>
            <person name="Berriman M."/>
            <person name="Heitman J."/>
            <person name="Gow N.A."/>
            <person name="Lorenz M.C."/>
            <person name="Birren B.W."/>
            <person name="Kellis M."/>
            <person name="Cuomo C.A."/>
        </authorList>
    </citation>
    <scope>NUCLEOTIDE SEQUENCE [LARGE SCALE GENOMIC DNA]</scope>
    <source>
        <strain evidence="8">ATCC MYA-3404 / T1</strain>
    </source>
</reference>
<feature type="region of interest" description="Disordered" evidence="6">
    <location>
        <begin position="1"/>
        <end position="27"/>
    </location>
</feature>
<dbReference type="SUPFAM" id="SSF49777">
    <property type="entry name" value="PEBP-like"/>
    <property type="match status" value="1"/>
</dbReference>
<keyword evidence="2" id="KW-0496">Mitochondrion</keyword>
<dbReference type="PANTHER" id="PTHR11362">
    <property type="entry name" value="PHOSPHATIDYLETHANOLAMINE-BINDING PROTEIN"/>
    <property type="match status" value="1"/>
</dbReference>
<dbReference type="GO" id="GO:0003735">
    <property type="term" value="F:structural constituent of ribosome"/>
    <property type="evidence" value="ECO:0007669"/>
    <property type="project" value="EnsemblFungi"/>
</dbReference>
<dbReference type="RefSeq" id="XP_002546894.1">
    <property type="nucleotide sequence ID" value="XM_002546848.1"/>
</dbReference>
<dbReference type="AlphaFoldDB" id="C5M5R9"/>
<comment type="similarity">
    <text evidence="4">Belongs to the phosphatidylethanolamine-binding protein family. Mitochondrion-specific ribosomal protein mL38 subfamily.</text>
</comment>
<evidence type="ECO:0000256" key="3">
    <source>
        <dbReference type="ARBA" id="ARBA00037226"/>
    </source>
</evidence>
<dbReference type="GO" id="GO:0033617">
    <property type="term" value="P:mitochondrial respiratory chain complex IV assembly"/>
    <property type="evidence" value="ECO:0007669"/>
    <property type="project" value="EnsemblFungi"/>
</dbReference>
<evidence type="ECO:0000256" key="6">
    <source>
        <dbReference type="SAM" id="MobiDB-lite"/>
    </source>
</evidence>
<dbReference type="HOGENOM" id="CLU_068504_0_0_1"/>
<organism evidence="7 8">
    <name type="scientific">Candida tropicalis (strain ATCC MYA-3404 / T1)</name>
    <name type="common">Yeast</name>
    <dbReference type="NCBI Taxonomy" id="294747"/>
    <lineage>
        <taxon>Eukaryota</taxon>
        <taxon>Fungi</taxon>
        <taxon>Dikarya</taxon>
        <taxon>Ascomycota</taxon>
        <taxon>Saccharomycotina</taxon>
        <taxon>Pichiomycetes</taxon>
        <taxon>Debaryomycetaceae</taxon>
        <taxon>Candida/Lodderomyces clade</taxon>
        <taxon>Candida</taxon>
    </lineage>
</organism>
<comment type="function">
    <text evidence="3">Component of the mitochondrial ribosome (mitoribosome), a dedicated translation machinery responsible for the synthesis of mitochondrial genome-encoded proteins, including at least some of the essential transmembrane subunits of the mitochondrial respiratory chain. The mitoribosomes are attached to the mitochondrial inner membrane and translation products are cotranslationally integrated into the membrane.</text>
</comment>
<dbReference type="InterPro" id="IPR008914">
    <property type="entry name" value="PEBP"/>
</dbReference>
<dbReference type="EMBL" id="GG692396">
    <property type="protein sequence ID" value="EER34339.1"/>
    <property type="molecule type" value="Genomic_DNA"/>
</dbReference>
<name>C5M5R9_CANTT</name>
<dbReference type="OrthoDB" id="2153661at2759"/>
<gene>
    <name evidence="7" type="ORF">CTRG_01199</name>
</gene>
<dbReference type="GeneID" id="8297463"/>